<accession>A0ACC1H913</accession>
<reference evidence="1" key="1">
    <citation type="submission" date="2022-06" db="EMBL/GenBank/DDBJ databases">
        <title>Phylogenomic reconstructions and comparative analyses of Kickxellomycotina fungi.</title>
        <authorList>
            <person name="Reynolds N.K."/>
            <person name="Stajich J.E."/>
            <person name="Barry K."/>
            <person name="Grigoriev I.V."/>
            <person name="Crous P."/>
            <person name="Smith M.E."/>
        </authorList>
    </citation>
    <scope>NUCLEOTIDE SEQUENCE</scope>
    <source>
        <strain evidence="1">RSA 2271</strain>
    </source>
</reference>
<keyword evidence="2" id="KW-1185">Reference proteome</keyword>
<organism evidence="1 2">
    <name type="scientific">Spiromyces aspiralis</name>
    <dbReference type="NCBI Taxonomy" id="68401"/>
    <lineage>
        <taxon>Eukaryota</taxon>
        <taxon>Fungi</taxon>
        <taxon>Fungi incertae sedis</taxon>
        <taxon>Zoopagomycota</taxon>
        <taxon>Kickxellomycotina</taxon>
        <taxon>Kickxellomycetes</taxon>
        <taxon>Kickxellales</taxon>
        <taxon>Kickxellaceae</taxon>
        <taxon>Spiromyces</taxon>
    </lineage>
</organism>
<evidence type="ECO:0000313" key="1">
    <source>
        <dbReference type="EMBL" id="KAJ1669435.1"/>
    </source>
</evidence>
<gene>
    <name evidence="1" type="primary">RDI1</name>
    <name evidence="1" type="ORF">EV182_008764</name>
</gene>
<feature type="non-terminal residue" evidence="1">
    <location>
        <position position="133"/>
    </location>
</feature>
<dbReference type="Proteomes" id="UP001145114">
    <property type="component" value="Unassembled WGS sequence"/>
</dbReference>
<sequence>TLDEYKNLDANDESLRKWKESLGLSTASSQLGDGKAQVVILSLSLEFENHPEIFIDLTNPNTLEDIKKKPIVLKAGESYVLKIRFKVLNDIVCGLKFLQVYKRAGFSSGTISEMIGSYSPSDEVYEKRFPKEV</sequence>
<evidence type="ECO:0000313" key="2">
    <source>
        <dbReference type="Proteomes" id="UP001145114"/>
    </source>
</evidence>
<dbReference type="EMBL" id="JAMZIH010009925">
    <property type="protein sequence ID" value="KAJ1669435.1"/>
    <property type="molecule type" value="Genomic_DNA"/>
</dbReference>
<protein>
    <submittedName>
        <fullName evidence="1">Rho GDP dissociation inhibitor</fullName>
    </submittedName>
</protein>
<comment type="caution">
    <text evidence="1">The sequence shown here is derived from an EMBL/GenBank/DDBJ whole genome shotgun (WGS) entry which is preliminary data.</text>
</comment>
<name>A0ACC1H913_9FUNG</name>
<proteinExistence type="predicted"/>
<feature type="non-terminal residue" evidence="1">
    <location>
        <position position="1"/>
    </location>
</feature>